<gene>
    <name evidence="2" type="ORF">HALLA_19200</name>
</gene>
<dbReference type="RefSeq" id="WP_277921464.1">
    <property type="nucleotide sequence ID" value="NZ_CP007055.1"/>
</dbReference>
<protein>
    <submittedName>
        <fullName evidence="2">Uncharacterized protein</fullName>
    </submittedName>
</protein>
<name>W0JV86_9EURY</name>
<keyword evidence="3" id="KW-1185">Reference proteome</keyword>
<dbReference type="AlphaFoldDB" id="W0JV86"/>
<dbReference type="KEGG" id="hlr:HALLA_19200"/>
<organism evidence="2 3">
    <name type="scientific">Halostagnicola larsenii XH-48</name>
    <dbReference type="NCBI Taxonomy" id="797299"/>
    <lineage>
        <taxon>Archaea</taxon>
        <taxon>Methanobacteriati</taxon>
        <taxon>Methanobacteriota</taxon>
        <taxon>Stenosarchaea group</taxon>
        <taxon>Halobacteria</taxon>
        <taxon>Halobacteriales</taxon>
        <taxon>Natrialbaceae</taxon>
        <taxon>Halostagnicola</taxon>
    </lineage>
</organism>
<accession>W0JV86</accession>
<dbReference type="HOGENOM" id="CLU_3210647_0_0_2"/>
<feature type="region of interest" description="Disordered" evidence="1">
    <location>
        <begin position="1"/>
        <end position="30"/>
    </location>
</feature>
<dbReference type="EMBL" id="CP007055">
    <property type="protein sequence ID" value="AHG01185.1"/>
    <property type="molecule type" value="Genomic_DNA"/>
</dbReference>
<dbReference type="Proteomes" id="UP000019024">
    <property type="component" value="Chromosome"/>
</dbReference>
<sequence length="44" mass="4703">MAGTFRHQWTTGYGDSGATPSRARAEMPVERPARTGLQAVVIDG</sequence>
<proteinExistence type="predicted"/>
<dbReference type="GeneID" id="79942104"/>
<reference evidence="2 3" key="1">
    <citation type="submission" date="2014-01" db="EMBL/GenBank/DDBJ databases">
        <authorList>
            <consortium name="DOE Joint Genome Institute"/>
            <person name="Anderson I."/>
            <person name="Huntemann M."/>
            <person name="Han J."/>
            <person name="Chen A."/>
            <person name="Kyrpides N."/>
            <person name="Mavromatis K."/>
            <person name="Markowitz V."/>
            <person name="Palaniappan K."/>
            <person name="Ivanova N."/>
            <person name="Schaumberg A."/>
            <person name="Pati A."/>
            <person name="Liolios K."/>
            <person name="Nordberg H.P."/>
            <person name="Cantor M.N."/>
            <person name="Hua S.X."/>
            <person name="Woyke T."/>
        </authorList>
    </citation>
    <scope>NUCLEOTIDE SEQUENCE [LARGE SCALE GENOMIC DNA]</scope>
    <source>
        <strain evidence="2 3">XH-48</strain>
    </source>
</reference>
<evidence type="ECO:0000256" key="1">
    <source>
        <dbReference type="SAM" id="MobiDB-lite"/>
    </source>
</evidence>
<dbReference type="STRING" id="797299.HALLA_19200"/>
<evidence type="ECO:0000313" key="2">
    <source>
        <dbReference type="EMBL" id="AHG01185.1"/>
    </source>
</evidence>
<evidence type="ECO:0000313" key="3">
    <source>
        <dbReference type="Proteomes" id="UP000019024"/>
    </source>
</evidence>